<feature type="domain" description="Glycoside hydrolase family 3 C-terminal" evidence="9">
    <location>
        <begin position="434"/>
        <end position="601"/>
    </location>
</feature>
<evidence type="ECO:0000313" key="13">
    <source>
        <dbReference type="Proteomes" id="UP001183604"/>
    </source>
</evidence>
<dbReference type="Pfam" id="PF01915">
    <property type="entry name" value="Glyco_hydro_3_C"/>
    <property type="match status" value="1"/>
</dbReference>
<dbReference type="InterPro" id="IPR050226">
    <property type="entry name" value="NagZ_Beta-hexosaminidase"/>
</dbReference>
<comment type="caution">
    <text evidence="10">The sequence shown here is derived from an EMBL/GenBank/DDBJ whole genome shotgun (WGS) entry which is preliminary data.</text>
</comment>
<dbReference type="Proteomes" id="UP001183604">
    <property type="component" value="Unassembled WGS sequence"/>
</dbReference>
<keyword evidence="7" id="KW-0732">Signal</keyword>
<dbReference type="InterPro" id="IPR036881">
    <property type="entry name" value="Glyco_hydro_3_C_sf"/>
</dbReference>
<reference evidence="11 13" key="2">
    <citation type="submission" date="2023-07" db="EMBL/GenBank/DDBJ databases">
        <title>Sequencing the genomes of 1000 actinobacteria strains.</title>
        <authorList>
            <person name="Klenk H.-P."/>
        </authorList>
    </citation>
    <scope>NUCLEOTIDE SEQUENCE [LARGE SCALE GENOMIC DNA]</scope>
    <source>
        <strain evidence="11 13">DSM 44724</strain>
    </source>
</reference>
<dbReference type="PANTHER" id="PTHR30480:SF13">
    <property type="entry name" value="BETA-HEXOSAMINIDASE"/>
    <property type="match status" value="1"/>
</dbReference>
<dbReference type="GO" id="GO:0004563">
    <property type="term" value="F:beta-N-acetylhexosaminidase activity"/>
    <property type="evidence" value="ECO:0007669"/>
    <property type="project" value="UniProtKB-EC"/>
</dbReference>
<dbReference type="Pfam" id="PF00933">
    <property type="entry name" value="Glyco_hydro_3"/>
    <property type="match status" value="1"/>
</dbReference>
<dbReference type="PROSITE" id="PS51318">
    <property type="entry name" value="TAT"/>
    <property type="match status" value="1"/>
</dbReference>
<dbReference type="InterPro" id="IPR002772">
    <property type="entry name" value="Glyco_hydro_3_C"/>
</dbReference>
<dbReference type="InterPro" id="IPR036962">
    <property type="entry name" value="Glyco_hydro_3_N_sf"/>
</dbReference>
<evidence type="ECO:0000256" key="1">
    <source>
        <dbReference type="ARBA" id="ARBA00001231"/>
    </source>
</evidence>
<dbReference type="SUPFAM" id="SSF52279">
    <property type="entry name" value="Beta-D-glucan exohydrolase, C-terminal domain"/>
    <property type="match status" value="1"/>
</dbReference>
<dbReference type="SUPFAM" id="SSF51445">
    <property type="entry name" value="(Trans)glycosidases"/>
    <property type="match status" value="1"/>
</dbReference>
<dbReference type="RefSeq" id="WP_270119413.1">
    <property type="nucleotide sequence ID" value="NZ_BAAAOM010000002.1"/>
</dbReference>
<protein>
    <recommendedName>
        <fullName evidence="3">beta-N-acetylhexosaminidase</fullName>
        <ecNumber evidence="3">3.2.1.52</ecNumber>
    </recommendedName>
</protein>
<dbReference type="Gene3D" id="3.40.50.1700">
    <property type="entry name" value="Glycoside hydrolase family 3 C-terminal domain"/>
    <property type="match status" value="1"/>
</dbReference>
<dbReference type="InterPro" id="IPR006311">
    <property type="entry name" value="TAT_signal"/>
</dbReference>
<evidence type="ECO:0000256" key="4">
    <source>
        <dbReference type="ARBA" id="ARBA00022801"/>
    </source>
</evidence>
<organism evidence="10 12">
    <name type="scientific">Glycomyces lechevalierae</name>
    <dbReference type="NCBI Taxonomy" id="256034"/>
    <lineage>
        <taxon>Bacteria</taxon>
        <taxon>Bacillati</taxon>
        <taxon>Actinomycetota</taxon>
        <taxon>Actinomycetes</taxon>
        <taxon>Glycomycetales</taxon>
        <taxon>Glycomycetaceae</taxon>
        <taxon>Glycomyces</taxon>
    </lineage>
</organism>
<evidence type="ECO:0000259" key="9">
    <source>
        <dbReference type="Pfam" id="PF01915"/>
    </source>
</evidence>
<keyword evidence="13" id="KW-1185">Reference proteome</keyword>
<dbReference type="EMBL" id="JAPZVQ010000001">
    <property type="protein sequence ID" value="MDA1383433.1"/>
    <property type="molecule type" value="Genomic_DNA"/>
</dbReference>
<keyword evidence="4 6" id="KW-0378">Hydrolase</keyword>
<comment type="similarity">
    <text evidence="2 6">Belongs to the glycosyl hydrolase 3 family.</text>
</comment>
<evidence type="ECO:0000259" key="8">
    <source>
        <dbReference type="Pfam" id="PF00933"/>
    </source>
</evidence>
<dbReference type="AlphaFoldDB" id="A0A9X3PGU3"/>
<evidence type="ECO:0000256" key="2">
    <source>
        <dbReference type="ARBA" id="ARBA00005336"/>
    </source>
</evidence>
<dbReference type="PRINTS" id="PR00133">
    <property type="entry name" value="GLHYDRLASE3"/>
</dbReference>
<evidence type="ECO:0000313" key="11">
    <source>
        <dbReference type="EMBL" id="MDR7336439.1"/>
    </source>
</evidence>
<dbReference type="Gene3D" id="3.20.20.300">
    <property type="entry name" value="Glycoside hydrolase, family 3, N-terminal domain"/>
    <property type="match status" value="1"/>
</dbReference>
<gene>
    <name evidence="11" type="ORF">J2S69_000158</name>
    <name evidence="10" type="ORF">O2L01_00455</name>
</gene>
<proteinExistence type="inferred from homology"/>
<dbReference type="InterPro" id="IPR001764">
    <property type="entry name" value="Glyco_hydro_3_N"/>
</dbReference>
<comment type="catalytic activity">
    <reaction evidence="1">
        <text>Hydrolysis of terminal non-reducing N-acetyl-D-hexosamine residues in N-acetyl-beta-D-hexosaminides.</text>
        <dbReference type="EC" id="3.2.1.52"/>
    </reaction>
</comment>
<reference evidence="10" key="1">
    <citation type="submission" date="2022-12" db="EMBL/GenBank/DDBJ databases">
        <title>Gycomyces niveus sp.nov., a novel actinomycete isolated from soil in Shouguang.</title>
        <authorList>
            <person name="Yang X."/>
        </authorList>
    </citation>
    <scope>NUCLEOTIDE SEQUENCE</scope>
    <source>
        <strain evidence="10">DSM 44724</strain>
    </source>
</reference>
<dbReference type="Proteomes" id="UP001145799">
    <property type="component" value="Unassembled WGS sequence"/>
</dbReference>
<dbReference type="GO" id="GO:0009254">
    <property type="term" value="P:peptidoglycan turnover"/>
    <property type="evidence" value="ECO:0007669"/>
    <property type="project" value="TreeGrafter"/>
</dbReference>
<evidence type="ECO:0000313" key="10">
    <source>
        <dbReference type="EMBL" id="MDA1383433.1"/>
    </source>
</evidence>
<name>A0A9X3PGU3_9ACTN</name>
<dbReference type="GO" id="GO:0005975">
    <property type="term" value="P:carbohydrate metabolic process"/>
    <property type="evidence" value="ECO:0007669"/>
    <property type="project" value="InterPro"/>
</dbReference>
<dbReference type="FunFam" id="3.20.20.300:FF:000014">
    <property type="entry name" value="Beta-hexosaminidase, lipoprotein"/>
    <property type="match status" value="1"/>
</dbReference>
<evidence type="ECO:0000313" key="12">
    <source>
        <dbReference type="Proteomes" id="UP001145799"/>
    </source>
</evidence>
<accession>A0A9X3PGU3</accession>
<dbReference type="InterPro" id="IPR019800">
    <property type="entry name" value="Glyco_hydro_3_AS"/>
</dbReference>
<dbReference type="InterPro" id="IPR017853">
    <property type="entry name" value="GH"/>
</dbReference>
<evidence type="ECO:0000256" key="5">
    <source>
        <dbReference type="ARBA" id="ARBA00023295"/>
    </source>
</evidence>
<dbReference type="PANTHER" id="PTHR30480">
    <property type="entry name" value="BETA-HEXOSAMINIDASE-RELATED"/>
    <property type="match status" value="1"/>
</dbReference>
<sequence>MTHPRRTVLAAALGAAAAAATASAAQADGAQDDSAQADNGRGEKRFVKRRLKAMSLEEKVGQLFTVYAYGRTVDTTDAADVAKNQETHGVNNAAELIAAYKVGGIIYFTWSNNVANPAQITGLSNGLQAASTADGGEPLLIATDQEHGLVVRITAPATQLPGAMALGATHDTGAAYDAAVISGAELRAMGLNTNFAPDADVNVNPANPVIGVRSFGSDAAHVAAFAAAQVEGYQARGDLAATVKHFPGHGDTEDDSHTDLPQIDHTYEEWQEVDAPPFRAAIDAGVGAIMSAHIQFPALDPTLTPATLSKPILTGLLREELGYEGVIVTDSLAMEGVREGYGDDRIPVLALLAGIDMLLMPVDLDLAYNAVLAAVANGELTEARIDESVTRILGLKYRLGLYDDPYADPDEVANVVGIAPHLEAAQALSDRTTTLVTNDGTLPIPVDGGSVLVTGWGETTTNLLTAEFTKRGFAPTRVVTGIAPTRAQIDAAVAAAAGKGFIVVSTNGVADNPTQADLVKALAATGVPVVALGVKNPYDIAHLGDDVNAYLATYSYAADGLESAVAVVLGHLAPQGRLPVDIPSAEDPESVLFAFGHGLSYE</sequence>
<dbReference type="EC" id="3.2.1.52" evidence="3"/>
<feature type="signal peptide" evidence="7">
    <location>
        <begin position="1"/>
        <end position="24"/>
    </location>
</feature>
<feature type="chain" id="PRO_5040943685" description="beta-N-acetylhexosaminidase" evidence="7">
    <location>
        <begin position="25"/>
        <end position="602"/>
    </location>
</feature>
<dbReference type="PROSITE" id="PS00775">
    <property type="entry name" value="GLYCOSYL_HYDROL_F3"/>
    <property type="match status" value="1"/>
</dbReference>
<evidence type="ECO:0000256" key="6">
    <source>
        <dbReference type="RuleBase" id="RU361161"/>
    </source>
</evidence>
<keyword evidence="5 6" id="KW-0326">Glycosidase</keyword>
<evidence type="ECO:0000256" key="7">
    <source>
        <dbReference type="SAM" id="SignalP"/>
    </source>
</evidence>
<evidence type="ECO:0000256" key="3">
    <source>
        <dbReference type="ARBA" id="ARBA00012663"/>
    </source>
</evidence>
<dbReference type="EMBL" id="JAVDYD010000001">
    <property type="protein sequence ID" value="MDR7336439.1"/>
    <property type="molecule type" value="Genomic_DNA"/>
</dbReference>
<feature type="domain" description="Glycoside hydrolase family 3 N-terminal" evidence="8">
    <location>
        <begin position="56"/>
        <end position="394"/>
    </location>
</feature>